<proteinExistence type="predicted"/>
<dbReference type="Gene3D" id="3.40.30.10">
    <property type="entry name" value="Glutaredoxin"/>
    <property type="match status" value="1"/>
</dbReference>
<dbReference type="PANTHER" id="PTHR47682:SF1">
    <property type="entry name" value="TETRATRICOPEPTIDE REPEAT (TPR)-CONTAINING PROTEIN"/>
    <property type="match status" value="1"/>
</dbReference>
<accession>A0AAN7LDG2</accession>
<evidence type="ECO:0000313" key="2">
    <source>
        <dbReference type="EMBL" id="KAK4782469.1"/>
    </source>
</evidence>
<dbReference type="PROSITE" id="PS50005">
    <property type="entry name" value="TPR"/>
    <property type="match status" value="1"/>
</dbReference>
<dbReference type="Proteomes" id="UP001346149">
    <property type="component" value="Unassembled WGS sequence"/>
</dbReference>
<dbReference type="Pfam" id="PF13432">
    <property type="entry name" value="TPR_16"/>
    <property type="match status" value="1"/>
</dbReference>
<keyword evidence="3" id="KW-1185">Reference proteome</keyword>
<gene>
    <name evidence="2" type="ORF">SAY86_016571</name>
</gene>
<sequence length="255" mass="27481">MELEGALTSTVACFHQSTVPRSLLATALLPPLKRPSVGAFSLRSELKEVRVCTHRTCRKQGSFQTLETLSGLAPADVSVKTCGCLGRCGSGPNLVLLPEGVIVSHIGTVARTARILCDSDELLLKSLEALSLRKTASSELDRGNYSDAVPLLTQAINLNPVGGVHFMFKDRSIAKLGMSDYDGALEDAREATKLAPRYIEGYISEGDALLAMGKLEEAEKSYSICLELDPTIRRSKSFKARVEKLQEKLAAANSV</sequence>
<comment type="caution">
    <text evidence="2">The sequence shown here is derived from an EMBL/GenBank/DDBJ whole genome shotgun (WGS) entry which is preliminary data.</text>
</comment>
<dbReference type="CDD" id="cd02980">
    <property type="entry name" value="TRX_Fd_family"/>
    <property type="match status" value="1"/>
</dbReference>
<keyword evidence="1" id="KW-0802">TPR repeat</keyword>
<evidence type="ECO:0000313" key="3">
    <source>
        <dbReference type="Proteomes" id="UP001346149"/>
    </source>
</evidence>
<dbReference type="InterPro" id="IPR036249">
    <property type="entry name" value="Thioredoxin-like_sf"/>
</dbReference>
<evidence type="ECO:0000256" key="1">
    <source>
        <dbReference type="PROSITE-ProRule" id="PRU00339"/>
    </source>
</evidence>
<feature type="repeat" description="TPR" evidence="1">
    <location>
        <begin position="199"/>
        <end position="232"/>
    </location>
</feature>
<dbReference type="SUPFAM" id="SSF48452">
    <property type="entry name" value="TPR-like"/>
    <property type="match status" value="1"/>
</dbReference>
<reference evidence="2 3" key="1">
    <citation type="journal article" date="2023" name="Hortic Res">
        <title>Pangenome of water caltrop reveals structural variations and asymmetric subgenome divergence after allopolyploidization.</title>
        <authorList>
            <person name="Zhang X."/>
            <person name="Chen Y."/>
            <person name="Wang L."/>
            <person name="Yuan Y."/>
            <person name="Fang M."/>
            <person name="Shi L."/>
            <person name="Lu R."/>
            <person name="Comes H.P."/>
            <person name="Ma Y."/>
            <person name="Chen Y."/>
            <person name="Huang G."/>
            <person name="Zhou Y."/>
            <person name="Zheng Z."/>
            <person name="Qiu Y."/>
        </authorList>
    </citation>
    <scope>NUCLEOTIDE SEQUENCE [LARGE SCALE GENOMIC DNA]</scope>
    <source>
        <strain evidence="2">F231</strain>
    </source>
</reference>
<dbReference type="AlphaFoldDB" id="A0AAN7LDG2"/>
<dbReference type="InterPro" id="IPR011990">
    <property type="entry name" value="TPR-like_helical_dom_sf"/>
</dbReference>
<dbReference type="EMBL" id="JAXQNO010000016">
    <property type="protein sequence ID" value="KAK4782469.1"/>
    <property type="molecule type" value="Genomic_DNA"/>
</dbReference>
<dbReference type="SUPFAM" id="SSF52833">
    <property type="entry name" value="Thioredoxin-like"/>
    <property type="match status" value="1"/>
</dbReference>
<name>A0AAN7LDG2_TRANT</name>
<organism evidence="2 3">
    <name type="scientific">Trapa natans</name>
    <name type="common">Water chestnut</name>
    <dbReference type="NCBI Taxonomy" id="22666"/>
    <lineage>
        <taxon>Eukaryota</taxon>
        <taxon>Viridiplantae</taxon>
        <taxon>Streptophyta</taxon>
        <taxon>Embryophyta</taxon>
        <taxon>Tracheophyta</taxon>
        <taxon>Spermatophyta</taxon>
        <taxon>Magnoliopsida</taxon>
        <taxon>eudicotyledons</taxon>
        <taxon>Gunneridae</taxon>
        <taxon>Pentapetalae</taxon>
        <taxon>rosids</taxon>
        <taxon>malvids</taxon>
        <taxon>Myrtales</taxon>
        <taxon>Lythraceae</taxon>
        <taxon>Trapa</taxon>
    </lineage>
</organism>
<dbReference type="SMART" id="SM00028">
    <property type="entry name" value="TPR"/>
    <property type="match status" value="3"/>
</dbReference>
<protein>
    <submittedName>
        <fullName evidence="2">Uncharacterized protein</fullName>
    </submittedName>
</protein>
<dbReference type="Gene3D" id="1.25.40.10">
    <property type="entry name" value="Tetratricopeptide repeat domain"/>
    <property type="match status" value="1"/>
</dbReference>
<dbReference type="InterPro" id="IPR019734">
    <property type="entry name" value="TPR_rpt"/>
</dbReference>
<dbReference type="PANTHER" id="PTHR47682">
    <property type="entry name" value="TETRATRICOPEPTIDE REPEAT (TPR)-CONTAINING PROTEIN"/>
    <property type="match status" value="1"/>
</dbReference>